<dbReference type="EMBL" id="JAFNEN010000387">
    <property type="protein sequence ID" value="KAG8184081.1"/>
    <property type="molecule type" value="Genomic_DNA"/>
</dbReference>
<gene>
    <name evidence="7" type="ORF">JTE90_025391</name>
</gene>
<evidence type="ECO:0000313" key="7">
    <source>
        <dbReference type="EMBL" id="KAG8184081.1"/>
    </source>
</evidence>
<dbReference type="PRINTS" id="PR00259">
    <property type="entry name" value="TMFOUR"/>
</dbReference>
<protein>
    <recommendedName>
        <fullName evidence="6">Tetraspanin</fullName>
    </recommendedName>
</protein>
<comment type="similarity">
    <text evidence="2 6">Belongs to the tetraspanin (TM4SF) family.</text>
</comment>
<reference evidence="7 8" key="1">
    <citation type="journal article" date="2022" name="Nat. Ecol. Evol.">
        <title>A masculinizing supergene underlies an exaggerated male reproductive morph in a spider.</title>
        <authorList>
            <person name="Hendrickx F."/>
            <person name="De Corte Z."/>
            <person name="Sonet G."/>
            <person name="Van Belleghem S.M."/>
            <person name="Kostlbacher S."/>
            <person name="Vangestel C."/>
        </authorList>
    </citation>
    <scope>NUCLEOTIDE SEQUENCE [LARGE SCALE GENOMIC DNA]</scope>
    <source>
        <strain evidence="7">W744_W776</strain>
    </source>
</reference>
<feature type="transmembrane region" description="Helical" evidence="6">
    <location>
        <begin position="67"/>
        <end position="89"/>
    </location>
</feature>
<accession>A0AAV6ULE5</accession>
<evidence type="ECO:0000313" key="8">
    <source>
        <dbReference type="Proteomes" id="UP000827092"/>
    </source>
</evidence>
<dbReference type="SUPFAM" id="SSF48652">
    <property type="entry name" value="Tetraspanin"/>
    <property type="match status" value="1"/>
</dbReference>
<dbReference type="Proteomes" id="UP000827092">
    <property type="component" value="Unassembled WGS sequence"/>
</dbReference>
<comment type="caution">
    <text evidence="7">The sequence shown here is derived from an EMBL/GenBank/DDBJ whole genome shotgun (WGS) entry which is preliminary data.</text>
</comment>
<evidence type="ECO:0000256" key="2">
    <source>
        <dbReference type="ARBA" id="ARBA00006840"/>
    </source>
</evidence>
<dbReference type="PROSITE" id="PS00421">
    <property type="entry name" value="TM4_1"/>
    <property type="match status" value="1"/>
</dbReference>
<comment type="subcellular location">
    <subcellularLocation>
        <location evidence="1 6">Membrane</location>
        <topology evidence="1 6">Multi-pass membrane protein</topology>
    </subcellularLocation>
</comment>
<organism evidence="7 8">
    <name type="scientific">Oedothorax gibbosus</name>
    <dbReference type="NCBI Taxonomy" id="931172"/>
    <lineage>
        <taxon>Eukaryota</taxon>
        <taxon>Metazoa</taxon>
        <taxon>Ecdysozoa</taxon>
        <taxon>Arthropoda</taxon>
        <taxon>Chelicerata</taxon>
        <taxon>Arachnida</taxon>
        <taxon>Araneae</taxon>
        <taxon>Araneomorphae</taxon>
        <taxon>Entelegynae</taxon>
        <taxon>Araneoidea</taxon>
        <taxon>Linyphiidae</taxon>
        <taxon>Erigoninae</taxon>
        <taxon>Oedothorax</taxon>
    </lineage>
</organism>
<proteinExistence type="inferred from homology"/>
<evidence type="ECO:0000256" key="1">
    <source>
        <dbReference type="ARBA" id="ARBA00004141"/>
    </source>
</evidence>
<dbReference type="InterPro" id="IPR018503">
    <property type="entry name" value="Tetraspanin_CS"/>
</dbReference>
<feature type="transmembrane region" description="Helical" evidence="6">
    <location>
        <begin position="96"/>
        <end position="120"/>
    </location>
</feature>
<evidence type="ECO:0000256" key="5">
    <source>
        <dbReference type="ARBA" id="ARBA00023136"/>
    </source>
</evidence>
<dbReference type="InterPro" id="IPR008952">
    <property type="entry name" value="Tetraspanin_EC2_sf"/>
</dbReference>
<evidence type="ECO:0000256" key="6">
    <source>
        <dbReference type="RuleBase" id="RU361218"/>
    </source>
</evidence>
<evidence type="ECO:0000256" key="4">
    <source>
        <dbReference type="ARBA" id="ARBA00022989"/>
    </source>
</evidence>
<dbReference type="Gene3D" id="1.10.1450.10">
    <property type="entry name" value="Tetraspanin"/>
    <property type="match status" value="1"/>
</dbReference>
<dbReference type="PANTHER" id="PTHR19282:SF551">
    <property type="entry name" value="RE08073P-RELATED"/>
    <property type="match status" value="1"/>
</dbReference>
<dbReference type="PIRSF" id="PIRSF002419">
    <property type="entry name" value="Tetraspanin"/>
    <property type="match status" value="1"/>
</dbReference>
<dbReference type="PANTHER" id="PTHR19282">
    <property type="entry name" value="TETRASPANIN"/>
    <property type="match status" value="1"/>
</dbReference>
<name>A0AAV6ULE5_9ARAC</name>
<dbReference type="InterPro" id="IPR018499">
    <property type="entry name" value="Tetraspanin/Peripherin"/>
</dbReference>
<dbReference type="InterPro" id="IPR000301">
    <property type="entry name" value="Tetraspanin_animals"/>
</dbReference>
<dbReference type="AlphaFoldDB" id="A0AAV6ULE5"/>
<keyword evidence="8" id="KW-1185">Reference proteome</keyword>
<feature type="transmembrane region" description="Helical" evidence="6">
    <location>
        <begin position="239"/>
        <end position="263"/>
    </location>
</feature>
<dbReference type="Pfam" id="PF00335">
    <property type="entry name" value="Tetraspanin"/>
    <property type="match status" value="1"/>
</dbReference>
<sequence length="266" mass="29522">MALGCGAKCAKGVLITFNLIFWLSGCALIAFGIYILIEEEKTSMFRLFTEGGDPETSNSYAHLQYLAFAYIGIGGLVFIVGFFGCCGAMQENKCMLVTYFIFLFIILGCELAVGVLAVFFQEKEIDGLEEKFRDTLKNKYGTDPSITQAIDLAQSKFECCGVRDASDYLDSSWKRKSGGDKSVSPTCCVLRNPQQPDSHLNPQPLNESRCQRDDSLNLKFRHQAGCKNKLEEYLKEESIIFLGLGCLAAALEIFGMIFSICLCKEI</sequence>
<dbReference type="GO" id="GO:0005886">
    <property type="term" value="C:plasma membrane"/>
    <property type="evidence" value="ECO:0007669"/>
    <property type="project" value="TreeGrafter"/>
</dbReference>
<keyword evidence="3 6" id="KW-0812">Transmembrane</keyword>
<feature type="transmembrane region" description="Helical" evidence="6">
    <location>
        <begin position="12"/>
        <end position="37"/>
    </location>
</feature>
<keyword evidence="5 6" id="KW-0472">Membrane</keyword>
<keyword evidence="4 6" id="KW-1133">Transmembrane helix</keyword>
<evidence type="ECO:0000256" key="3">
    <source>
        <dbReference type="ARBA" id="ARBA00022692"/>
    </source>
</evidence>